<feature type="transmembrane region" description="Helical" evidence="6">
    <location>
        <begin position="238"/>
        <end position="255"/>
    </location>
</feature>
<dbReference type="GO" id="GO:0016020">
    <property type="term" value="C:membrane"/>
    <property type="evidence" value="ECO:0007669"/>
    <property type="project" value="UniProtKB-SubCell"/>
</dbReference>
<feature type="transmembrane region" description="Helical" evidence="6">
    <location>
        <begin position="30"/>
        <end position="52"/>
    </location>
</feature>
<feature type="domain" description="EamA" evidence="7">
    <location>
        <begin position="7"/>
        <end position="135"/>
    </location>
</feature>
<gene>
    <name evidence="8" type="ORF">H4Q31_05270</name>
</gene>
<evidence type="ECO:0000256" key="2">
    <source>
        <dbReference type="ARBA" id="ARBA00007362"/>
    </source>
</evidence>
<evidence type="ECO:0000313" key="8">
    <source>
        <dbReference type="EMBL" id="MBB6676738.1"/>
    </source>
</evidence>
<evidence type="ECO:0000259" key="7">
    <source>
        <dbReference type="Pfam" id="PF00892"/>
    </source>
</evidence>
<keyword evidence="5 6" id="KW-0472">Membrane</keyword>
<name>A0A841TBI6_9BACL</name>
<keyword evidence="4 6" id="KW-1133">Transmembrane helix</keyword>
<dbReference type="SUPFAM" id="SSF103481">
    <property type="entry name" value="Multidrug resistance efflux transporter EmrE"/>
    <property type="match status" value="2"/>
</dbReference>
<dbReference type="EMBL" id="JACJVN010000021">
    <property type="protein sequence ID" value="MBB6676738.1"/>
    <property type="molecule type" value="Genomic_DNA"/>
</dbReference>
<feature type="transmembrane region" description="Helical" evidence="6">
    <location>
        <begin position="146"/>
        <end position="163"/>
    </location>
</feature>
<feature type="transmembrane region" description="Helical" evidence="6">
    <location>
        <begin position="122"/>
        <end position="140"/>
    </location>
</feature>
<accession>A0A841TBI6</accession>
<sequence length="294" mass="31741">MNRMLYASLILAMTLLGGLAFPVGRLGMEGASPFLLMAVRFAVAGAGMALATARRPQPRGCHSWLRLAVIGVCNCAGVMGCAYYSMHWITSGESAILTFVNPLLVIVLGTAFLGARYGAKQWIGVLIGLLGVAATFGTHFQVQPGTFIGLLGALFFAASTLLIKRWGGAYDSFVMTAYQMIFGSIALFVLSLTSESPHLTFDGTTIGSLLWLILMNSVVQFTIWTYLLRNSDPARTSAFMFLAPFFGVLGGWAIMGERLHWYVGAGGVLIGIGIFLVNWQPKPRTQSRILPAER</sequence>
<reference evidence="8 9" key="1">
    <citation type="submission" date="2020-08" db="EMBL/GenBank/DDBJ databases">
        <title>Cohnella phylogeny.</title>
        <authorList>
            <person name="Dunlap C."/>
        </authorList>
    </citation>
    <scope>NUCLEOTIDE SEQUENCE [LARGE SCALE GENOMIC DNA]</scope>
    <source>
        <strain evidence="8 9">DSM 103658</strain>
    </source>
</reference>
<comment type="subcellular location">
    <subcellularLocation>
        <location evidence="1">Endomembrane system</location>
        <topology evidence="1">Multi-pass membrane protein</topology>
    </subcellularLocation>
</comment>
<dbReference type="InterPro" id="IPR050638">
    <property type="entry name" value="AA-Vitamin_Transporters"/>
</dbReference>
<comment type="similarity">
    <text evidence="2">Belongs to the EamA transporter family.</text>
</comment>
<feature type="transmembrane region" description="Helical" evidence="6">
    <location>
        <begin position="95"/>
        <end position="115"/>
    </location>
</feature>
<evidence type="ECO:0000256" key="1">
    <source>
        <dbReference type="ARBA" id="ARBA00004127"/>
    </source>
</evidence>
<dbReference type="InterPro" id="IPR000620">
    <property type="entry name" value="EamA_dom"/>
</dbReference>
<feature type="transmembrane region" description="Helical" evidence="6">
    <location>
        <begin position="175"/>
        <end position="194"/>
    </location>
</feature>
<dbReference type="Proteomes" id="UP000574133">
    <property type="component" value="Unassembled WGS sequence"/>
</dbReference>
<keyword evidence="9" id="KW-1185">Reference proteome</keyword>
<feature type="transmembrane region" description="Helical" evidence="6">
    <location>
        <begin position="261"/>
        <end position="279"/>
    </location>
</feature>
<evidence type="ECO:0000256" key="4">
    <source>
        <dbReference type="ARBA" id="ARBA00022989"/>
    </source>
</evidence>
<feature type="transmembrane region" description="Helical" evidence="6">
    <location>
        <begin position="206"/>
        <end position="226"/>
    </location>
</feature>
<evidence type="ECO:0000313" key="9">
    <source>
        <dbReference type="Proteomes" id="UP000574133"/>
    </source>
</evidence>
<protein>
    <submittedName>
        <fullName evidence="8">DMT family transporter</fullName>
    </submittedName>
</protein>
<evidence type="ECO:0000256" key="6">
    <source>
        <dbReference type="SAM" id="Phobius"/>
    </source>
</evidence>
<organism evidence="8 9">
    <name type="scientific">Cohnella lubricantis</name>
    <dbReference type="NCBI Taxonomy" id="2163172"/>
    <lineage>
        <taxon>Bacteria</taxon>
        <taxon>Bacillati</taxon>
        <taxon>Bacillota</taxon>
        <taxon>Bacilli</taxon>
        <taxon>Bacillales</taxon>
        <taxon>Paenibacillaceae</taxon>
        <taxon>Cohnella</taxon>
    </lineage>
</organism>
<dbReference type="InterPro" id="IPR037185">
    <property type="entry name" value="EmrE-like"/>
</dbReference>
<dbReference type="AlphaFoldDB" id="A0A841TBI6"/>
<dbReference type="PANTHER" id="PTHR32322:SF2">
    <property type="entry name" value="EAMA DOMAIN-CONTAINING PROTEIN"/>
    <property type="match status" value="1"/>
</dbReference>
<evidence type="ECO:0000256" key="3">
    <source>
        <dbReference type="ARBA" id="ARBA00022692"/>
    </source>
</evidence>
<proteinExistence type="inferred from homology"/>
<evidence type="ECO:0000256" key="5">
    <source>
        <dbReference type="ARBA" id="ARBA00023136"/>
    </source>
</evidence>
<keyword evidence="3 6" id="KW-0812">Transmembrane</keyword>
<comment type="caution">
    <text evidence="8">The sequence shown here is derived from an EMBL/GenBank/DDBJ whole genome shotgun (WGS) entry which is preliminary data.</text>
</comment>
<feature type="transmembrane region" description="Helical" evidence="6">
    <location>
        <begin position="64"/>
        <end position="89"/>
    </location>
</feature>
<dbReference type="PANTHER" id="PTHR32322">
    <property type="entry name" value="INNER MEMBRANE TRANSPORTER"/>
    <property type="match status" value="1"/>
</dbReference>
<dbReference type="Pfam" id="PF00892">
    <property type="entry name" value="EamA"/>
    <property type="match status" value="2"/>
</dbReference>
<feature type="domain" description="EamA" evidence="7">
    <location>
        <begin position="145"/>
        <end position="278"/>
    </location>
</feature>
<dbReference type="RefSeq" id="WP_185178023.1">
    <property type="nucleotide sequence ID" value="NZ_CBCSEP010000003.1"/>
</dbReference>